<dbReference type="EMBL" id="CP118848">
    <property type="protein sequence ID" value="WHI61054.1"/>
    <property type="molecule type" value="Genomic_DNA"/>
</dbReference>
<accession>A0AAX3W774</accession>
<evidence type="ECO:0000313" key="4">
    <source>
        <dbReference type="Proteomes" id="UP001223261"/>
    </source>
</evidence>
<gene>
    <name evidence="3" type="ORF">PYH69_05330</name>
</gene>
<keyword evidence="1" id="KW-0175">Coiled coil</keyword>
<evidence type="ECO:0000256" key="1">
    <source>
        <dbReference type="SAM" id="Coils"/>
    </source>
</evidence>
<organism evidence="3 4">
    <name type="scientific">Mammaliicoccus lentus</name>
    <name type="common">Staphylococcus lentus</name>
    <dbReference type="NCBI Taxonomy" id="42858"/>
    <lineage>
        <taxon>Bacteria</taxon>
        <taxon>Bacillati</taxon>
        <taxon>Bacillota</taxon>
        <taxon>Bacilli</taxon>
        <taxon>Bacillales</taxon>
        <taxon>Staphylococcaceae</taxon>
        <taxon>Mammaliicoccus</taxon>
    </lineage>
</organism>
<sequence length="210" mass="24019">MIGKKIGALTLTATMLLTACGQSTDSLESFYKKIEKANKKEKVIVDLNEEMTKAEKEKVAKIEKLNKAKGDEFKSIAEEITKSVDDREAIIDKEDKAMKDSKEIFETSEKDYKAIEDDEQIKEAKDLKNILDKKYKTHEEVIKGYKGVLKAEKELFGYLSKDKATQQGADERSEKLTEENKKTEKVVTDYQNQLKKVQQEKQDVAQILNN</sequence>
<dbReference type="PROSITE" id="PS51257">
    <property type="entry name" value="PROKAR_LIPOPROTEIN"/>
    <property type="match status" value="1"/>
</dbReference>
<dbReference type="InterPro" id="IPR036785">
    <property type="entry name" value="YkyA-like_sf"/>
</dbReference>
<dbReference type="Proteomes" id="UP001223261">
    <property type="component" value="Chromosome"/>
</dbReference>
<protein>
    <submittedName>
        <fullName evidence="3">YkyA family protein</fullName>
    </submittedName>
</protein>
<dbReference type="InterPro" id="IPR019454">
    <property type="entry name" value="Lipoprot_YkyA-like"/>
</dbReference>
<dbReference type="RefSeq" id="WP_064204120.1">
    <property type="nucleotide sequence ID" value="NZ_CABIVY010000035.1"/>
</dbReference>
<dbReference type="SUPFAM" id="SSF140423">
    <property type="entry name" value="MW0975(SA0943)-like"/>
    <property type="match status" value="1"/>
</dbReference>
<feature type="coiled-coil region" evidence="1">
    <location>
        <begin position="37"/>
        <end position="71"/>
    </location>
</feature>
<proteinExistence type="predicted"/>
<dbReference type="Gene3D" id="1.20.120.570">
    <property type="entry name" value="YkyA-like"/>
    <property type="match status" value="1"/>
</dbReference>
<feature type="region of interest" description="Disordered" evidence="2">
    <location>
        <begin position="162"/>
        <end position="184"/>
    </location>
</feature>
<dbReference type="GeneID" id="99677123"/>
<evidence type="ECO:0000256" key="2">
    <source>
        <dbReference type="SAM" id="MobiDB-lite"/>
    </source>
</evidence>
<name>A0AAX3W774_MAMLE</name>
<dbReference type="Pfam" id="PF10368">
    <property type="entry name" value="YkyA"/>
    <property type="match status" value="1"/>
</dbReference>
<reference evidence="3" key="1">
    <citation type="journal article" date="2023" name="Antibiotics">
        <title>Prevalence and Molecular Characterization of Methicillin-Resistant Staphylococci (MRS) and Mammaliicocci (MRM) in Dromedary Camels from Algeria: First Detection of SCCmec-mecC Hybrid in Methicillin-Resistant Mammaliicoccus lentus.</title>
        <authorList>
            <person name="Belhout C."/>
            <person name="Boyen F."/>
            <person name="Vereecke N."/>
            <person name="Theuns S."/>
            <person name="Taibi N."/>
            <person name="Stegger M."/>
            <person name="de la Fe-Rodriguez P.Y."/>
            <person name="Bouayad L."/>
            <person name="Elgroud R."/>
            <person name="Butaye P."/>
        </authorList>
    </citation>
    <scope>NUCLEOTIDE SEQUENCE</scope>
    <source>
        <strain evidence="3">7048</strain>
    </source>
</reference>
<dbReference type="AlphaFoldDB" id="A0AAX3W774"/>
<evidence type="ECO:0000313" key="3">
    <source>
        <dbReference type="EMBL" id="WHI61054.1"/>
    </source>
</evidence>